<evidence type="ECO:0000256" key="2">
    <source>
        <dbReference type="ARBA" id="ARBA00023002"/>
    </source>
</evidence>
<dbReference type="AlphaFoldDB" id="A0A644ZCI9"/>
<accession>A0A644ZCI9</accession>
<comment type="similarity">
    <text evidence="1">Belongs to the short-chain dehydrogenases/reductases (SDR) family.</text>
</comment>
<dbReference type="InterPro" id="IPR036291">
    <property type="entry name" value="NAD(P)-bd_dom_sf"/>
</dbReference>
<dbReference type="EMBL" id="VSSQ01007605">
    <property type="protein sequence ID" value="MPM36433.1"/>
    <property type="molecule type" value="Genomic_DNA"/>
</dbReference>
<dbReference type="GO" id="GO:0004316">
    <property type="term" value="F:3-oxoacyl-[acyl-carrier-protein] reductase (NADPH) activity"/>
    <property type="evidence" value="ECO:0007669"/>
    <property type="project" value="UniProtKB-EC"/>
</dbReference>
<gene>
    <name evidence="3" type="primary">fabG_67</name>
    <name evidence="3" type="ORF">SDC9_83029</name>
</gene>
<dbReference type="FunFam" id="3.40.50.720:FF:000084">
    <property type="entry name" value="Short-chain dehydrogenase reductase"/>
    <property type="match status" value="1"/>
</dbReference>
<dbReference type="Pfam" id="PF13561">
    <property type="entry name" value="adh_short_C2"/>
    <property type="match status" value="1"/>
</dbReference>
<evidence type="ECO:0000256" key="1">
    <source>
        <dbReference type="ARBA" id="ARBA00006484"/>
    </source>
</evidence>
<dbReference type="PANTHER" id="PTHR42760:SF115">
    <property type="entry name" value="3-OXOACYL-[ACYL-CARRIER-PROTEIN] REDUCTASE FABG"/>
    <property type="match status" value="1"/>
</dbReference>
<dbReference type="PANTHER" id="PTHR42760">
    <property type="entry name" value="SHORT-CHAIN DEHYDROGENASES/REDUCTASES FAMILY MEMBER"/>
    <property type="match status" value="1"/>
</dbReference>
<proteinExistence type="inferred from homology"/>
<dbReference type="PRINTS" id="PR00081">
    <property type="entry name" value="GDHRDH"/>
</dbReference>
<protein>
    <submittedName>
        <fullName evidence="3">3-oxoacyl-[acyl-carrier-protein] reductase FabG</fullName>
        <ecNumber evidence="3">1.1.1.100</ecNumber>
    </submittedName>
</protein>
<dbReference type="InterPro" id="IPR002347">
    <property type="entry name" value="SDR_fam"/>
</dbReference>
<sequence>MNGETCFRLDGKTALITGGRGLYGKPITEGLCEAGATVVIASRDAGACQSYAEELNSRGYRAYGVALDLGNDASIESLAGWVRATMGHVDILINNAVNRAAYEMPGKLTRDNLNAAQNINIAGTMLLTDALLPDMISAGGGSIINISSIQGVRGPHFPYYEPGQSSPPSYTIEKWGIVGYTKWLAAYYGKHQIRVNCISPGGYNPPLKQTHPAFYSTYMEHTPLGKWPDEDDIKGPIIFLASEASRYVTGQNLIMDGGFTSW</sequence>
<reference evidence="3" key="1">
    <citation type="submission" date="2019-08" db="EMBL/GenBank/DDBJ databases">
        <authorList>
            <person name="Kucharzyk K."/>
            <person name="Murdoch R.W."/>
            <person name="Higgins S."/>
            <person name="Loffler F."/>
        </authorList>
    </citation>
    <scope>NUCLEOTIDE SEQUENCE</scope>
</reference>
<organism evidence="3">
    <name type="scientific">bioreactor metagenome</name>
    <dbReference type="NCBI Taxonomy" id="1076179"/>
    <lineage>
        <taxon>unclassified sequences</taxon>
        <taxon>metagenomes</taxon>
        <taxon>ecological metagenomes</taxon>
    </lineage>
</organism>
<dbReference type="SUPFAM" id="SSF51735">
    <property type="entry name" value="NAD(P)-binding Rossmann-fold domains"/>
    <property type="match status" value="1"/>
</dbReference>
<evidence type="ECO:0000313" key="3">
    <source>
        <dbReference type="EMBL" id="MPM36433.1"/>
    </source>
</evidence>
<dbReference type="EC" id="1.1.1.100" evidence="3"/>
<dbReference type="PRINTS" id="PR00080">
    <property type="entry name" value="SDRFAMILY"/>
</dbReference>
<keyword evidence="2 3" id="KW-0560">Oxidoreductase</keyword>
<comment type="caution">
    <text evidence="3">The sequence shown here is derived from an EMBL/GenBank/DDBJ whole genome shotgun (WGS) entry which is preliminary data.</text>
</comment>
<name>A0A644ZCI9_9ZZZZ</name>
<dbReference type="Gene3D" id="3.40.50.720">
    <property type="entry name" value="NAD(P)-binding Rossmann-like Domain"/>
    <property type="match status" value="1"/>
</dbReference>